<organism evidence="2 3">
    <name type="scientific">Sphaerobolus stellatus (strain SS14)</name>
    <dbReference type="NCBI Taxonomy" id="990650"/>
    <lineage>
        <taxon>Eukaryota</taxon>
        <taxon>Fungi</taxon>
        <taxon>Dikarya</taxon>
        <taxon>Basidiomycota</taxon>
        <taxon>Agaricomycotina</taxon>
        <taxon>Agaricomycetes</taxon>
        <taxon>Phallomycetidae</taxon>
        <taxon>Geastrales</taxon>
        <taxon>Sphaerobolaceae</taxon>
        <taxon>Sphaerobolus</taxon>
    </lineage>
</organism>
<feature type="domain" description="F-box" evidence="1">
    <location>
        <begin position="1"/>
        <end position="47"/>
    </location>
</feature>
<sequence length="89" mass="10146">MSLINLPLELIHKIIENIAKPSDLFPLALTCKSLSNLIIPDYIDYRLIQCSPADTPVWQHLIEHPHLSRNVKTIRIIPGVQKQIDINSN</sequence>
<evidence type="ECO:0000259" key="1">
    <source>
        <dbReference type="PROSITE" id="PS50181"/>
    </source>
</evidence>
<reference evidence="2 3" key="1">
    <citation type="submission" date="2014-06" db="EMBL/GenBank/DDBJ databases">
        <title>Evolutionary Origins and Diversification of the Mycorrhizal Mutualists.</title>
        <authorList>
            <consortium name="DOE Joint Genome Institute"/>
            <consortium name="Mycorrhizal Genomics Consortium"/>
            <person name="Kohler A."/>
            <person name="Kuo A."/>
            <person name="Nagy L.G."/>
            <person name="Floudas D."/>
            <person name="Copeland A."/>
            <person name="Barry K.W."/>
            <person name="Cichocki N."/>
            <person name="Veneault-Fourrey C."/>
            <person name="LaButti K."/>
            <person name="Lindquist E.A."/>
            <person name="Lipzen A."/>
            <person name="Lundell T."/>
            <person name="Morin E."/>
            <person name="Murat C."/>
            <person name="Riley R."/>
            <person name="Ohm R."/>
            <person name="Sun H."/>
            <person name="Tunlid A."/>
            <person name="Henrissat B."/>
            <person name="Grigoriev I.V."/>
            <person name="Hibbett D.S."/>
            <person name="Martin F."/>
        </authorList>
    </citation>
    <scope>NUCLEOTIDE SEQUENCE [LARGE SCALE GENOMIC DNA]</scope>
    <source>
        <strain evidence="2 3">SS14</strain>
    </source>
</reference>
<gene>
    <name evidence="2" type="ORF">M422DRAFT_181190</name>
</gene>
<keyword evidence="3" id="KW-1185">Reference proteome</keyword>
<evidence type="ECO:0000313" key="2">
    <source>
        <dbReference type="EMBL" id="KIJ35108.1"/>
    </source>
</evidence>
<dbReference type="Pfam" id="PF12937">
    <property type="entry name" value="F-box-like"/>
    <property type="match status" value="1"/>
</dbReference>
<name>A0A0C9TXB8_SPHS4</name>
<dbReference type="HOGENOM" id="CLU_189352_0_0_1"/>
<dbReference type="PROSITE" id="PS50181">
    <property type="entry name" value="FBOX"/>
    <property type="match status" value="1"/>
</dbReference>
<proteinExistence type="predicted"/>
<dbReference type="EMBL" id="KN837192">
    <property type="protein sequence ID" value="KIJ35108.1"/>
    <property type="molecule type" value="Genomic_DNA"/>
</dbReference>
<dbReference type="InterPro" id="IPR036047">
    <property type="entry name" value="F-box-like_dom_sf"/>
</dbReference>
<dbReference type="InterPro" id="IPR001810">
    <property type="entry name" value="F-box_dom"/>
</dbReference>
<accession>A0A0C9TXB8</accession>
<dbReference type="AlphaFoldDB" id="A0A0C9TXB8"/>
<evidence type="ECO:0000313" key="3">
    <source>
        <dbReference type="Proteomes" id="UP000054279"/>
    </source>
</evidence>
<dbReference type="OrthoDB" id="3270296at2759"/>
<dbReference type="SUPFAM" id="SSF81383">
    <property type="entry name" value="F-box domain"/>
    <property type="match status" value="1"/>
</dbReference>
<dbReference type="Proteomes" id="UP000054279">
    <property type="component" value="Unassembled WGS sequence"/>
</dbReference>
<protein>
    <submittedName>
        <fullName evidence="2">Unplaced genomic scaffold SPHSTscaffold_117, whole genome shotgun sequence</fullName>
    </submittedName>
</protein>